<dbReference type="PANTHER" id="PTHR15138">
    <property type="entry name" value="TRANSCRIPTION INITIATION FACTOR TFIID SUBUNIT 4"/>
    <property type="match status" value="1"/>
</dbReference>
<protein>
    <submittedName>
        <fullName evidence="8">OLC1v1038817C1</fullName>
    </submittedName>
</protein>
<evidence type="ECO:0000256" key="4">
    <source>
        <dbReference type="ARBA" id="ARBA00023163"/>
    </source>
</evidence>
<evidence type="ECO:0000256" key="2">
    <source>
        <dbReference type="ARBA" id="ARBA00006178"/>
    </source>
</evidence>
<dbReference type="Pfam" id="PF05236">
    <property type="entry name" value="TAF4"/>
    <property type="match status" value="1"/>
</dbReference>
<dbReference type="InterPro" id="IPR029055">
    <property type="entry name" value="Ntn_hydrolases_N"/>
</dbReference>
<evidence type="ECO:0000256" key="5">
    <source>
        <dbReference type="ARBA" id="ARBA00023242"/>
    </source>
</evidence>
<dbReference type="GO" id="GO:0016251">
    <property type="term" value="F:RNA polymerase II general transcription initiation factor activity"/>
    <property type="evidence" value="ECO:0007669"/>
    <property type="project" value="TreeGrafter"/>
</dbReference>
<dbReference type="Proteomes" id="UP001161247">
    <property type="component" value="Chromosome 4"/>
</dbReference>
<dbReference type="Gene3D" id="3.60.20.10">
    <property type="entry name" value="Glutamine Phosphoribosylpyrophosphate, subunit 1, domain 1"/>
    <property type="match status" value="1"/>
</dbReference>
<organism evidence="8 9">
    <name type="scientific">Oldenlandia corymbosa var. corymbosa</name>
    <dbReference type="NCBI Taxonomy" id="529605"/>
    <lineage>
        <taxon>Eukaryota</taxon>
        <taxon>Viridiplantae</taxon>
        <taxon>Streptophyta</taxon>
        <taxon>Embryophyta</taxon>
        <taxon>Tracheophyta</taxon>
        <taxon>Spermatophyta</taxon>
        <taxon>Magnoliopsida</taxon>
        <taxon>eudicotyledons</taxon>
        <taxon>Gunneridae</taxon>
        <taxon>Pentapetalae</taxon>
        <taxon>asterids</taxon>
        <taxon>lamiids</taxon>
        <taxon>Gentianales</taxon>
        <taxon>Rubiaceae</taxon>
        <taxon>Rubioideae</taxon>
        <taxon>Spermacoceae</taxon>
        <taxon>Hedyotis-Oldenlandia complex</taxon>
        <taxon>Oldenlandia</taxon>
    </lineage>
</organism>
<evidence type="ECO:0000313" key="9">
    <source>
        <dbReference type="Proteomes" id="UP001161247"/>
    </source>
</evidence>
<dbReference type="PANTHER" id="PTHR15138:SF14">
    <property type="entry name" value="TRANSCRIPTION INITIATION FACTOR TFIID SUBUNIT 4"/>
    <property type="match status" value="1"/>
</dbReference>
<reference evidence="8" key="1">
    <citation type="submission" date="2023-03" db="EMBL/GenBank/DDBJ databases">
        <authorList>
            <person name="Julca I."/>
        </authorList>
    </citation>
    <scope>NUCLEOTIDE SEQUENCE</scope>
</reference>
<evidence type="ECO:0000256" key="1">
    <source>
        <dbReference type="ARBA" id="ARBA00004123"/>
    </source>
</evidence>
<dbReference type="SUPFAM" id="SSF56235">
    <property type="entry name" value="N-terminal nucleophile aminohydrolases (Ntn hydrolases)"/>
    <property type="match status" value="1"/>
</dbReference>
<sequence length="626" mass="68276">MALETRNCPIHQDPVGRMLQAMSTRSQEQIVNAMVPTNATLFSVKDPLDTRSSSNSKMLSATSSIQVGNFVSQAKQRSVSPKKSRKAPKSSPSPSSKKRKVSGARSDGSSEKFDDVLAVSGIDLMKEEQALQPAPSAGIHDSVKTGQVVQEVEDRLFLEKIPLRLKLEQIVQKSGLKSSGKDVDLCLSLCTEHFLMGLVAKIIKMSNQRSGKEKGRHNMIVTSDVNQQIMLLKQKSSEELEKTQTEPGIFQNVKEANKGGTEKRSMKGTMNIDETNSAIRAALGDDDMLFRWKRLQSRQKNVSGLKAGCVLQPEKDADQKLSSTDNVRNEQEAEQSGNSAASTAPVEDAKAGQIDVSGRESSMARTISLKDVIAVLEREFQLLKSPLLYRFPLNSGGIPNIVQLPGKMVATVTGPDISRCRSLLSELEQKCTAWQKDHLDIITAAKAAQLMVDTLASCCEVGLIAGWDSGMSPALYRVDSTGILIKGEKLVSGSDVAHAYDVLNDVGDLAGEEEIDIPGIPLPPPLDMPFSCDRKYKDWSSWSGMVAAFWAKRVICDVASNSAEGLPLATVLLLGRFSGTIYVKSVYEGVNVTDFMDKNELWYSKPVRMGSFDDMTRGQGDTHLVT</sequence>
<feature type="region of interest" description="Disordered" evidence="6">
    <location>
        <begin position="70"/>
        <end position="110"/>
    </location>
</feature>
<feature type="domain" description="Transcription initiation factor TFIID component TAF4 C-terminal" evidence="7">
    <location>
        <begin position="114"/>
        <end position="390"/>
    </location>
</feature>
<dbReference type="EMBL" id="OX459121">
    <property type="protein sequence ID" value="CAI9101483.1"/>
    <property type="molecule type" value="Genomic_DNA"/>
</dbReference>
<name>A0AAV1D1M3_OLDCO</name>
<dbReference type="GO" id="GO:0003677">
    <property type="term" value="F:DNA binding"/>
    <property type="evidence" value="ECO:0007669"/>
    <property type="project" value="TreeGrafter"/>
</dbReference>
<keyword evidence="9" id="KW-1185">Reference proteome</keyword>
<dbReference type="InterPro" id="IPR045144">
    <property type="entry name" value="TAF4"/>
</dbReference>
<comment type="similarity">
    <text evidence="2">Belongs to the TAF4 family.</text>
</comment>
<keyword evidence="4" id="KW-0804">Transcription</keyword>
<evidence type="ECO:0000256" key="6">
    <source>
        <dbReference type="SAM" id="MobiDB-lite"/>
    </source>
</evidence>
<dbReference type="AlphaFoldDB" id="A0AAV1D1M3"/>
<dbReference type="InterPro" id="IPR007900">
    <property type="entry name" value="TAF4_C"/>
</dbReference>
<gene>
    <name evidence="8" type="ORF">OLC1_LOCUS11062</name>
</gene>
<dbReference type="GO" id="GO:0005669">
    <property type="term" value="C:transcription factor TFIID complex"/>
    <property type="evidence" value="ECO:0007669"/>
    <property type="project" value="InterPro"/>
</dbReference>
<keyword evidence="3" id="KW-0805">Transcription regulation</keyword>
<feature type="region of interest" description="Disordered" evidence="6">
    <location>
        <begin position="316"/>
        <end position="357"/>
    </location>
</feature>
<dbReference type="CDD" id="cd08045">
    <property type="entry name" value="HFD_TAF4"/>
    <property type="match status" value="1"/>
</dbReference>
<proteinExistence type="inferred from homology"/>
<comment type="subcellular location">
    <subcellularLocation>
        <location evidence="1">Nucleus</location>
    </subcellularLocation>
</comment>
<evidence type="ECO:0000313" key="8">
    <source>
        <dbReference type="EMBL" id="CAI9101483.1"/>
    </source>
</evidence>
<accession>A0AAV1D1M3</accession>
<evidence type="ECO:0000259" key="7">
    <source>
        <dbReference type="Pfam" id="PF05236"/>
    </source>
</evidence>
<keyword evidence="5" id="KW-0539">Nucleus</keyword>
<evidence type="ECO:0000256" key="3">
    <source>
        <dbReference type="ARBA" id="ARBA00023015"/>
    </source>
</evidence>
<dbReference type="GO" id="GO:0006367">
    <property type="term" value="P:transcription initiation at RNA polymerase II promoter"/>
    <property type="evidence" value="ECO:0007669"/>
    <property type="project" value="TreeGrafter"/>
</dbReference>